<dbReference type="Proteomes" id="UP000533469">
    <property type="component" value="Unassembled WGS sequence"/>
</dbReference>
<proteinExistence type="predicted"/>
<keyword evidence="1" id="KW-0732">Signal</keyword>
<protein>
    <submittedName>
        <fullName evidence="3">Endonuclease YncB(Thermonuclease family)</fullName>
    </submittedName>
</protein>
<accession>A0A839ZA12</accession>
<dbReference type="AlphaFoldDB" id="A0A839ZA12"/>
<feature type="signal peptide" evidence="1">
    <location>
        <begin position="1"/>
        <end position="19"/>
    </location>
</feature>
<dbReference type="Gene3D" id="2.40.50.90">
    <property type="match status" value="1"/>
</dbReference>
<gene>
    <name evidence="3" type="ORF">FHS55_002172</name>
</gene>
<feature type="chain" id="PRO_5032804587" evidence="1">
    <location>
        <begin position="20"/>
        <end position="145"/>
    </location>
</feature>
<keyword evidence="3" id="KW-0378">Hydrolase</keyword>
<name>A0A839ZA12_9HYPH</name>
<organism evidence="3 4">
    <name type="scientific">Ancylobacter tetraedralis</name>
    <dbReference type="NCBI Taxonomy" id="217068"/>
    <lineage>
        <taxon>Bacteria</taxon>
        <taxon>Pseudomonadati</taxon>
        <taxon>Pseudomonadota</taxon>
        <taxon>Alphaproteobacteria</taxon>
        <taxon>Hyphomicrobiales</taxon>
        <taxon>Xanthobacteraceae</taxon>
        <taxon>Ancylobacter</taxon>
    </lineage>
</organism>
<dbReference type="Pfam" id="PF00565">
    <property type="entry name" value="SNase"/>
    <property type="match status" value="1"/>
</dbReference>
<reference evidence="3 4" key="1">
    <citation type="submission" date="2020-08" db="EMBL/GenBank/DDBJ databases">
        <title>Genomic Encyclopedia of Type Strains, Phase IV (KMG-IV): sequencing the most valuable type-strain genomes for metagenomic binning, comparative biology and taxonomic classification.</title>
        <authorList>
            <person name="Goeker M."/>
        </authorList>
    </citation>
    <scope>NUCLEOTIDE SEQUENCE [LARGE SCALE GENOMIC DNA]</scope>
    <source>
        <strain evidence="3 4">DSM 5895</strain>
    </source>
</reference>
<comment type="caution">
    <text evidence="3">The sequence shown here is derived from an EMBL/GenBank/DDBJ whole genome shotgun (WGS) entry which is preliminary data.</text>
</comment>
<sequence>MIRTAILLAALLASGTARAEIRVLDGDTIVVEHEHIRLVGFNAPETAHASCEAERRLGALAKARLTDLLLAACGPLDRAGASCMDLAREPRKDRYGRSLARLSLGGMDVAAILIGDRLAEPYVCPAGRCPRRLDWCRGKPGEAPP</sequence>
<feature type="domain" description="TNase-like" evidence="2">
    <location>
        <begin position="22"/>
        <end position="119"/>
    </location>
</feature>
<dbReference type="RefSeq" id="WP_183189732.1">
    <property type="nucleotide sequence ID" value="NZ_JACICD010000003.1"/>
</dbReference>
<evidence type="ECO:0000256" key="1">
    <source>
        <dbReference type="SAM" id="SignalP"/>
    </source>
</evidence>
<dbReference type="InterPro" id="IPR035437">
    <property type="entry name" value="SNase_OB-fold_sf"/>
</dbReference>
<dbReference type="EMBL" id="JACICD010000003">
    <property type="protein sequence ID" value="MBB3771573.1"/>
    <property type="molecule type" value="Genomic_DNA"/>
</dbReference>
<keyword evidence="4" id="KW-1185">Reference proteome</keyword>
<dbReference type="GO" id="GO:0004519">
    <property type="term" value="F:endonuclease activity"/>
    <property type="evidence" value="ECO:0007669"/>
    <property type="project" value="UniProtKB-KW"/>
</dbReference>
<keyword evidence="3" id="KW-0540">Nuclease</keyword>
<dbReference type="PROSITE" id="PS50830">
    <property type="entry name" value="TNASE_3"/>
    <property type="match status" value="1"/>
</dbReference>
<evidence type="ECO:0000313" key="3">
    <source>
        <dbReference type="EMBL" id="MBB3771573.1"/>
    </source>
</evidence>
<evidence type="ECO:0000313" key="4">
    <source>
        <dbReference type="Proteomes" id="UP000533469"/>
    </source>
</evidence>
<dbReference type="SUPFAM" id="SSF50199">
    <property type="entry name" value="Staphylococcal nuclease"/>
    <property type="match status" value="1"/>
</dbReference>
<dbReference type="InterPro" id="IPR016071">
    <property type="entry name" value="Staphylococal_nuclease_OB-fold"/>
</dbReference>
<evidence type="ECO:0000259" key="2">
    <source>
        <dbReference type="PROSITE" id="PS50830"/>
    </source>
</evidence>
<keyword evidence="3" id="KW-0255">Endonuclease</keyword>